<evidence type="ECO:0008006" key="4">
    <source>
        <dbReference type="Google" id="ProtNLM"/>
    </source>
</evidence>
<dbReference type="Proteomes" id="UP000064249">
    <property type="component" value="Unassembled WGS sequence"/>
</dbReference>
<name>A0A117LGP9_9CHLR</name>
<keyword evidence="1" id="KW-1133">Transmembrane helix</keyword>
<accession>A0A117LGP9</accession>
<organism evidence="2 3">
    <name type="scientific">Anaerolinea thermophila</name>
    <dbReference type="NCBI Taxonomy" id="167964"/>
    <lineage>
        <taxon>Bacteria</taxon>
        <taxon>Bacillati</taxon>
        <taxon>Chloroflexota</taxon>
        <taxon>Anaerolineae</taxon>
        <taxon>Anaerolineales</taxon>
        <taxon>Anaerolineaceae</taxon>
        <taxon>Anaerolinea</taxon>
    </lineage>
</organism>
<keyword evidence="1" id="KW-0812">Transmembrane</keyword>
<keyword evidence="1" id="KW-0472">Membrane</keyword>
<gene>
    <name evidence="2" type="ORF">XD73_0850</name>
</gene>
<dbReference type="EMBL" id="LGFU01000046">
    <property type="protein sequence ID" value="KUK46270.1"/>
    <property type="molecule type" value="Genomic_DNA"/>
</dbReference>
<evidence type="ECO:0000313" key="2">
    <source>
        <dbReference type="EMBL" id="KUK46270.1"/>
    </source>
</evidence>
<sequence length="126" mass="14304">MKDQSTRFLDKFRKDDQQSFGGIIENLRLIFRLMKDPRVNSLLKLLPVGALLYLIVPIDFLPINPLEDAVVLWLGGALFIELCPDDIVQEHRLALHRSQSGVEIADTKSSDVVDAEYKDVSSHKDQ</sequence>
<feature type="transmembrane region" description="Helical" evidence="1">
    <location>
        <begin position="42"/>
        <end position="63"/>
    </location>
</feature>
<evidence type="ECO:0000313" key="3">
    <source>
        <dbReference type="Proteomes" id="UP000064249"/>
    </source>
</evidence>
<proteinExistence type="predicted"/>
<dbReference type="AlphaFoldDB" id="A0A117LGP9"/>
<reference evidence="2 3" key="1">
    <citation type="journal article" date="2015" name="MBio">
        <title>Genome-Resolved Metagenomic Analysis Reveals Roles for Candidate Phyla and Other Microbial Community Members in Biogeochemical Transformations in Oil Reservoirs.</title>
        <authorList>
            <person name="Hu P."/>
            <person name="Tom L."/>
            <person name="Singh A."/>
            <person name="Thomas B.C."/>
            <person name="Baker B.J."/>
            <person name="Piceno Y.M."/>
            <person name="Andersen G.L."/>
            <person name="Banfield J.F."/>
        </authorList>
    </citation>
    <scope>NUCLEOTIDE SEQUENCE [LARGE SCALE GENOMIC DNA]</scope>
    <source>
        <strain evidence="2">46_16</strain>
    </source>
</reference>
<protein>
    <recommendedName>
        <fullName evidence="4">DUF1232 domain-containing protein</fullName>
    </recommendedName>
</protein>
<evidence type="ECO:0000256" key="1">
    <source>
        <dbReference type="SAM" id="Phobius"/>
    </source>
</evidence>
<comment type="caution">
    <text evidence="2">The sequence shown here is derived from an EMBL/GenBank/DDBJ whole genome shotgun (WGS) entry which is preliminary data.</text>
</comment>